<dbReference type="Proteomes" id="UP000605201">
    <property type="component" value="Unassembled WGS sequence"/>
</dbReference>
<dbReference type="InterPro" id="IPR011006">
    <property type="entry name" value="CheY-like_superfamily"/>
</dbReference>
<dbReference type="InterPro" id="IPR013815">
    <property type="entry name" value="ATP_grasp_subdomain_1"/>
</dbReference>
<sequence>MSLANGHPQDDFDLSFKVFHELMARKVTDILLVSSPYDAFIMEEEGRLAERIIQEYRGLNLSRPPKLTWVSTAQEALNALSGNRFDLVITMPRLDDMDPSILGRKIKQNFPTLPVFLLAQKTSRLFMDPKYADRSSFDKLYVWYGNTDLLLALIKNVEDRMNVEYDTERAKVRVIILVEDSPIYCSVLLPLLYKEIVMQTQALMEESLNSEHRILRMRARPKVLVADNFEEAENLYRRFKPYLLTIFSDVRFPRNGQIDEQAGFDLLSMIKQESPDIPLLNLSSEEANRAKAAKIPAVFLNKNSPSLHSEIQSFFVDYLGFGDFIFRLPDGREVARASSLRAMEEILPSIPDESVYYHAIRNHFSSWLFARSEILLASKLKPVKATDFSSAAEIKQYLKDCIHQRRKGRQRGVVTDFVPGDYDTHADFVKVGKGSLGGKARGLAFFSNLLKENIEFQNKFPETVIHVPKTLVISTEGFDNFIDQNNLKDLLGQDLSDARISKIFLEARFPDWLEKALELFLKQTGYPLAVRSSSLLEDAQFQPFAGIYKTFMLPNNHRDLKQRLKQLIMAIKLVYASTYLETPQVYAKSTLHRIEDEKMAILIQQLTGTEHDGYFYPAFSGVAQSYNYYPLAHMKAEEGIVHMALGLGKTVVEGGQVLRFCPKYPQFLPQFSKVEDILKNSQRFFYALKMDDFPSKIDSADDATLAKLEIEDVQDHDPVKYLASTYIPEDHRIRDSVHPNGHLVLTFARILKYSSFPIPDVLSELLKIGRKGMGGAVEIEFAVNLPFNGNQKAEFSLLQIRPMALGPKHIDIAISDQEIDQAFCYSKNAMGNGKIKDIADIVFVDINTFDPARTVEIAAEISGVNKLLKHRNRKYLLIGPGRWGSADRWLGIPVSWNDISGVGAIIETTSDKLQAEPSQGTHFFHNLTSLGIGYITLSERDEDFIDWQWLKSLPPAKETAFLKHIRLDAPLAIKIDGKGSRAVLYA</sequence>
<dbReference type="Gene3D" id="3.30.1490.20">
    <property type="entry name" value="ATP-grasp fold, A domain"/>
    <property type="match status" value="1"/>
</dbReference>
<dbReference type="SUPFAM" id="SSF52172">
    <property type="entry name" value="CheY-like"/>
    <property type="match status" value="1"/>
</dbReference>
<dbReference type="Pfam" id="PF01326">
    <property type="entry name" value="PPDK_N"/>
    <property type="match status" value="1"/>
</dbReference>
<accession>A0A8J6P0I2</accession>
<organism evidence="2 3">
    <name type="scientific">Candidatus Desulfatibia vada</name>
    <dbReference type="NCBI Taxonomy" id="2841696"/>
    <lineage>
        <taxon>Bacteria</taxon>
        <taxon>Pseudomonadati</taxon>
        <taxon>Thermodesulfobacteriota</taxon>
        <taxon>Desulfobacteria</taxon>
        <taxon>Desulfobacterales</taxon>
        <taxon>Desulfobacterales incertae sedis</taxon>
        <taxon>Candidatus Desulfatibia</taxon>
    </lineage>
</organism>
<evidence type="ECO:0000259" key="1">
    <source>
        <dbReference type="Pfam" id="PF01326"/>
    </source>
</evidence>
<dbReference type="GO" id="GO:0016301">
    <property type="term" value="F:kinase activity"/>
    <property type="evidence" value="ECO:0007669"/>
    <property type="project" value="InterPro"/>
</dbReference>
<dbReference type="EMBL" id="JACNIG010000302">
    <property type="protein sequence ID" value="MBC8433464.1"/>
    <property type="molecule type" value="Genomic_DNA"/>
</dbReference>
<dbReference type="Gene3D" id="3.40.50.2300">
    <property type="match status" value="1"/>
</dbReference>
<evidence type="ECO:0000313" key="3">
    <source>
        <dbReference type="Proteomes" id="UP000605201"/>
    </source>
</evidence>
<gene>
    <name evidence="2" type="ORF">H8D96_16260</name>
</gene>
<reference evidence="2 3" key="1">
    <citation type="submission" date="2020-08" db="EMBL/GenBank/DDBJ databases">
        <title>Bridging the membrane lipid divide: bacteria of the FCB group superphylum have the potential to synthesize archaeal ether lipids.</title>
        <authorList>
            <person name="Villanueva L."/>
            <person name="Von Meijenfeldt F.A.B."/>
            <person name="Westbye A.B."/>
            <person name="Yadav S."/>
            <person name="Hopmans E.C."/>
            <person name="Dutilh B.E."/>
            <person name="Sinninghe Damste J.S."/>
        </authorList>
    </citation>
    <scope>NUCLEOTIDE SEQUENCE [LARGE SCALE GENOMIC DNA]</scope>
    <source>
        <strain evidence="2">NIOZ-UU17</strain>
    </source>
</reference>
<dbReference type="GO" id="GO:0005524">
    <property type="term" value="F:ATP binding"/>
    <property type="evidence" value="ECO:0007669"/>
    <property type="project" value="InterPro"/>
</dbReference>
<name>A0A8J6P0I2_9BACT</name>
<dbReference type="AlphaFoldDB" id="A0A8J6P0I2"/>
<protein>
    <submittedName>
        <fullName evidence="2">Phosphoenolpyruvate synthase PpsA</fullName>
    </submittedName>
</protein>
<comment type="caution">
    <text evidence="2">The sequence shown here is derived from an EMBL/GenBank/DDBJ whole genome shotgun (WGS) entry which is preliminary data.</text>
</comment>
<dbReference type="InterPro" id="IPR002192">
    <property type="entry name" value="PPDK_AMP/ATP-bd"/>
</dbReference>
<feature type="domain" description="Pyruvate phosphate dikinase AMP/ATP-binding" evidence="1">
    <location>
        <begin position="435"/>
        <end position="807"/>
    </location>
</feature>
<evidence type="ECO:0000313" key="2">
    <source>
        <dbReference type="EMBL" id="MBC8433464.1"/>
    </source>
</evidence>
<proteinExistence type="predicted"/>
<dbReference type="SUPFAM" id="SSF56059">
    <property type="entry name" value="Glutathione synthetase ATP-binding domain-like"/>
    <property type="match status" value="1"/>
</dbReference>